<accession>A0A7V7P3H8</accession>
<dbReference type="AlphaFoldDB" id="A0A7V7P3H8"/>
<protein>
    <submittedName>
        <fullName evidence="1">Uncharacterized protein</fullName>
    </submittedName>
</protein>
<dbReference type="EMBL" id="VZPO01000006">
    <property type="protein sequence ID" value="KAB0503667.1"/>
    <property type="molecule type" value="Genomic_DNA"/>
</dbReference>
<evidence type="ECO:0000313" key="1">
    <source>
        <dbReference type="EMBL" id="KAB0503667.1"/>
    </source>
</evidence>
<reference evidence="1 2" key="1">
    <citation type="submission" date="2019-09" db="EMBL/GenBank/DDBJ databases">
        <title>Draft genome sequences of 48 bacterial type strains from the CCUG.</title>
        <authorList>
            <person name="Tunovic T."/>
            <person name="Pineiro-Iglesias B."/>
            <person name="Unosson C."/>
            <person name="Inganas E."/>
            <person name="Ohlen M."/>
            <person name="Cardew S."/>
            <person name="Jensie-Markopoulos S."/>
            <person name="Salva-Serra F."/>
            <person name="Jaen-Luchoro D."/>
            <person name="Karlsson R."/>
            <person name="Svensson-Stadler L."/>
            <person name="Chun J."/>
            <person name="Moore E."/>
        </authorList>
    </citation>
    <scope>NUCLEOTIDE SEQUENCE [LARGE SCALE GENOMIC DNA]</scope>
    <source>
        <strain evidence="1 2">CCUG 51522</strain>
    </source>
</reference>
<sequence>MGPGCVKTHAPFCSLRCYVKYVGVLLIS</sequence>
<evidence type="ECO:0000313" key="2">
    <source>
        <dbReference type="Proteomes" id="UP000434925"/>
    </source>
</evidence>
<proteinExistence type="predicted"/>
<dbReference type="Proteomes" id="UP000434925">
    <property type="component" value="Unassembled WGS sequence"/>
</dbReference>
<organism evidence="1 2">
    <name type="scientific">Pseudomonas lini</name>
    <dbReference type="NCBI Taxonomy" id="163011"/>
    <lineage>
        <taxon>Bacteria</taxon>
        <taxon>Pseudomonadati</taxon>
        <taxon>Pseudomonadota</taxon>
        <taxon>Gammaproteobacteria</taxon>
        <taxon>Pseudomonadales</taxon>
        <taxon>Pseudomonadaceae</taxon>
        <taxon>Pseudomonas</taxon>
    </lineage>
</organism>
<gene>
    <name evidence="1" type="ORF">F7R14_17260</name>
</gene>
<name>A0A7V7P3H8_9PSED</name>
<comment type="caution">
    <text evidence="1">The sequence shown here is derived from an EMBL/GenBank/DDBJ whole genome shotgun (WGS) entry which is preliminary data.</text>
</comment>